<name>A0ABX5P167_9PROT</name>
<proteinExistence type="predicted"/>
<evidence type="ECO:0000313" key="2">
    <source>
        <dbReference type="Proteomes" id="UP000248116"/>
    </source>
</evidence>
<accession>A0ABX5P167</accession>
<reference evidence="1 2" key="1">
    <citation type="submission" date="2018-02" db="EMBL/GenBank/DDBJ databases">
        <authorList>
            <person name="Skraban J."/>
            <person name="Trcek J."/>
        </authorList>
    </citation>
    <scope>NUCLEOTIDE SEQUENCE [LARGE SCALE GENOMIC DNA]</scope>
    <source>
        <strain evidence="1 2">AV446</strain>
    </source>
</reference>
<dbReference type="EMBL" id="PRCW01000122">
    <property type="protein sequence ID" value="PYD46593.1"/>
    <property type="molecule type" value="Genomic_DNA"/>
</dbReference>
<organism evidence="1 2">
    <name type="scientific">Novacetimonas pomaceti</name>
    <dbReference type="NCBI Taxonomy" id="2021998"/>
    <lineage>
        <taxon>Bacteria</taxon>
        <taxon>Pseudomonadati</taxon>
        <taxon>Pseudomonadota</taxon>
        <taxon>Alphaproteobacteria</taxon>
        <taxon>Acetobacterales</taxon>
        <taxon>Acetobacteraceae</taxon>
        <taxon>Novacetimonas</taxon>
    </lineage>
</organism>
<evidence type="ECO:0000313" key="1">
    <source>
        <dbReference type="EMBL" id="PYD46593.1"/>
    </source>
</evidence>
<dbReference type="Proteomes" id="UP000248116">
    <property type="component" value="Unassembled WGS sequence"/>
</dbReference>
<protein>
    <submittedName>
        <fullName evidence="1">Uncharacterized protein</fullName>
    </submittedName>
</protein>
<comment type="caution">
    <text evidence="1">The sequence shown here is derived from an EMBL/GenBank/DDBJ whole genome shotgun (WGS) entry which is preliminary data.</text>
</comment>
<gene>
    <name evidence="1" type="ORF">C3920_14330</name>
</gene>
<keyword evidence="2" id="KW-1185">Reference proteome</keyword>
<sequence length="60" mass="6466">MRVATGDVDEKFSPPRTCPVIWIIGQAVNASCRSFGPPGCLPNSGHQRFKASLQRLSGSH</sequence>